<gene>
    <name evidence="2" type="ORF">B0H63DRAFT_16723</name>
</gene>
<proteinExistence type="predicted"/>
<evidence type="ECO:0000256" key="1">
    <source>
        <dbReference type="SAM" id="Phobius"/>
    </source>
</evidence>
<organism evidence="2 3">
    <name type="scientific">Podospora didyma</name>
    <dbReference type="NCBI Taxonomy" id="330526"/>
    <lineage>
        <taxon>Eukaryota</taxon>
        <taxon>Fungi</taxon>
        <taxon>Dikarya</taxon>
        <taxon>Ascomycota</taxon>
        <taxon>Pezizomycotina</taxon>
        <taxon>Sordariomycetes</taxon>
        <taxon>Sordariomycetidae</taxon>
        <taxon>Sordariales</taxon>
        <taxon>Podosporaceae</taxon>
        <taxon>Podospora</taxon>
    </lineage>
</organism>
<dbReference type="AlphaFoldDB" id="A0AAE0P4V4"/>
<name>A0AAE0P4V4_9PEZI</name>
<feature type="transmembrane region" description="Helical" evidence="1">
    <location>
        <begin position="97"/>
        <end position="121"/>
    </location>
</feature>
<accession>A0AAE0P4V4</accession>
<dbReference type="EMBL" id="JAULSW010000001">
    <property type="protein sequence ID" value="KAK3393374.1"/>
    <property type="molecule type" value="Genomic_DNA"/>
</dbReference>
<feature type="transmembrane region" description="Helical" evidence="1">
    <location>
        <begin position="21"/>
        <end position="45"/>
    </location>
</feature>
<evidence type="ECO:0000313" key="3">
    <source>
        <dbReference type="Proteomes" id="UP001285441"/>
    </source>
</evidence>
<keyword evidence="3" id="KW-1185">Reference proteome</keyword>
<reference evidence="2" key="2">
    <citation type="submission" date="2023-06" db="EMBL/GenBank/DDBJ databases">
        <authorList>
            <consortium name="Lawrence Berkeley National Laboratory"/>
            <person name="Haridas S."/>
            <person name="Hensen N."/>
            <person name="Bonometti L."/>
            <person name="Westerberg I."/>
            <person name="Brannstrom I.O."/>
            <person name="Guillou S."/>
            <person name="Cros-Aarteil S."/>
            <person name="Calhoun S."/>
            <person name="Kuo A."/>
            <person name="Mondo S."/>
            <person name="Pangilinan J."/>
            <person name="Riley R."/>
            <person name="LaButti K."/>
            <person name="Andreopoulos B."/>
            <person name="Lipzen A."/>
            <person name="Chen C."/>
            <person name="Yanf M."/>
            <person name="Daum C."/>
            <person name="Ng V."/>
            <person name="Clum A."/>
            <person name="Steindorff A."/>
            <person name="Ohm R."/>
            <person name="Martin F."/>
            <person name="Silar P."/>
            <person name="Natvig D."/>
            <person name="Lalanne C."/>
            <person name="Gautier V."/>
            <person name="Ament-velasquez S.L."/>
            <person name="Kruys A."/>
            <person name="Hutchinson M.I."/>
            <person name="Powell A.J."/>
            <person name="Barry K."/>
            <person name="Miller A.N."/>
            <person name="Grigoriev I.V."/>
            <person name="Debuchy R."/>
            <person name="Gladieux P."/>
            <person name="Thoren M.H."/>
            <person name="Johannesson H."/>
        </authorList>
    </citation>
    <scope>NUCLEOTIDE SEQUENCE</scope>
    <source>
        <strain evidence="2">CBS 232.78</strain>
    </source>
</reference>
<feature type="transmembrane region" description="Helical" evidence="1">
    <location>
        <begin position="65"/>
        <end position="85"/>
    </location>
</feature>
<protein>
    <submittedName>
        <fullName evidence="2">Uncharacterized protein</fullName>
    </submittedName>
</protein>
<keyword evidence="1" id="KW-1133">Transmembrane helix</keyword>
<comment type="caution">
    <text evidence="2">The sequence shown here is derived from an EMBL/GenBank/DDBJ whole genome shotgun (WGS) entry which is preliminary data.</text>
</comment>
<sequence length="244" mass="27110">MEAAERRRKPDRGIPGLRVSFKLIQAVSRFLAVLFELGTLAFIGWLYNTWRYQPSVRVDVLFPSFFPVAAAVIMDLYELISLVCLTRRWPINRIAVGFDLVLIAVGVFCFLVIGLADHGVYRNLGLQGTESTWDVDVNNAMIFMIVFTILHAYFLLLACAGYIYRSVDRNRRKNKKMLALSQAQMVEFNERQKRLTQQRPGLGAGIPVPVMAPASAFLPTPAAPAPPTMAMAPAMMASGNADAV</sequence>
<keyword evidence="1" id="KW-0812">Transmembrane</keyword>
<evidence type="ECO:0000313" key="2">
    <source>
        <dbReference type="EMBL" id="KAK3393374.1"/>
    </source>
</evidence>
<keyword evidence="1" id="KW-0472">Membrane</keyword>
<reference evidence="2" key="1">
    <citation type="journal article" date="2023" name="Mol. Phylogenet. Evol.">
        <title>Genome-scale phylogeny and comparative genomics of the fungal order Sordariales.</title>
        <authorList>
            <person name="Hensen N."/>
            <person name="Bonometti L."/>
            <person name="Westerberg I."/>
            <person name="Brannstrom I.O."/>
            <person name="Guillou S."/>
            <person name="Cros-Aarteil S."/>
            <person name="Calhoun S."/>
            <person name="Haridas S."/>
            <person name="Kuo A."/>
            <person name="Mondo S."/>
            <person name="Pangilinan J."/>
            <person name="Riley R."/>
            <person name="LaButti K."/>
            <person name="Andreopoulos B."/>
            <person name="Lipzen A."/>
            <person name="Chen C."/>
            <person name="Yan M."/>
            <person name="Daum C."/>
            <person name="Ng V."/>
            <person name="Clum A."/>
            <person name="Steindorff A."/>
            <person name="Ohm R.A."/>
            <person name="Martin F."/>
            <person name="Silar P."/>
            <person name="Natvig D.O."/>
            <person name="Lalanne C."/>
            <person name="Gautier V."/>
            <person name="Ament-Velasquez S.L."/>
            <person name="Kruys A."/>
            <person name="Hutchinson M.I."/>
            <person name="Powell A.J."/>
            <person name="Barry K."/>
            <person name="Miller A.N."/>
            <person name="Grigoriev I.V."/>
            <person name="Debuchy R."/>
            <person name="Gladieux P."/>
            <person name="Hiltunen Thoren M."/>
            <person name="Johannesson H."/>
        </authorList>
    </citation>
    <scope>NUCLEOTIDE SEQUENCE</scope>
    <source>
        <strain evidence="2">CBS 232.78</strain>
    </source>
</reference>
<dbReference type="Proteomes" id="UP001285441">
    <property type="component" value="Unassembled WGS sequence"/>
</dbReference>
<feature type="transmembrane region" description="Helical" evidence="1">
    <location>
        <begin position="141"/>
        <end position="164"/>
    </location>
</feature>